<keyword evidence="13" id="KW-1185">Reference proteome</keyword>
<comment type="similarity">
    <text evidence="2">Belongs to the dynein intermediate chain family.</text>
</comment>
<dbReference type="Gene3D" id="2.130.10.10">
    <property type="entry name" value="YVTN repeat-like/Quinoprotein amine dehydrogenase"/>
    <property type="match status" value="2"/>
</dbReference>
<protein>
    <submittedName>
        <fullName evidence="12">Cytoplasmic dynein with WD40 domain</fullName>
    </submittedName>
</protein>
<evidence type="ECO:0000256" key="11">
    <source>
        <dbReference type="PROSITE-ProRule" id="PRU00221"/>
    </source>
</evidence>
<keyword evidence="8" id="KW-0505">Motor protein</keyword>
<keyword evidence="7" id="KW-0243">Dynein</keyword>
<gene>
    <name evidence="12" type="primary">DNAI1</name>
    <name evidence="12" type="ORF">SK128_002799</name>
</gene>
<dbReference type="PANTHER" id="PTHR12442:SF11">
    <property type="entry name" value="DYNEIN AXONEMAL INTERMEDIATE CHAIN 1"/>
    <property type="match status" value="1"/>
</dbReference>
<proteinExistence type="inferred from homology"/>
<evidence type="ECO:0000256" key="5">
    <source>
        <dbReference type="ARBA" id="ARBA00022701"/>
    </source>
</evidence>
<dbReference type="InterPro" id="IPR015943">
    <property type="entry name" value="WD40/YVTN_repeat-like_dom_sf"/>
</dbReference>
<keyword evidence="9" id="KW-0206">Cytoskeleton</keyword>
<evidence type="ECO:0000256" key="7">
    <source>
        <dbReference type="ARBA" id="ARBA00023017"/>
    </source>
</evidence>
<evidence type="ECO:0000313" key="12">
    <source>
        <dbReference type="EMBL" id="KAK7079745.1"/>
    </source>
</evidence>
<keyword evidence="4 11" id="KW-0853">WD repeat</keyword>
<evidence type="ECO:0000256" key="6">
    <source>
        <dbReference type="ARBA" id="ARBA00022737"/>
    </source>
</evidence>
<evidence type="ECO:0000256" key="4">
    <source>
        <dbReference type="ARBA" id="ARBA00022574"/>
    </source>
</evidence>
<feature type="non-terminal residue" evidence="12">
    <location>
        <position position="1"/>
    </location>
</feature>
<evidence type="ECO:0000256" key="8">
    <source>
        <dbReference type="ARBA" id="ARBA00023175"/>
    </source>
</evidence>
<dbReference type="GO" id="GO:0036157">
    <property type="term" value="C:outer dynein arm"/>
    <property type="evidence" value="ECO:0007669"/>
    <property type="project" value="TreeGrafter"/>
</dbReference>
<keyword evidence="10" id="KW-0966">Cell projection</keyword>
<organism evidence="12 13">
    <name type="scientific">Halocaridina rubra</name>
    <name type="common">Hawaiian red shrimp</name>
    <dbReference type="NCBI Taxonomy" id="373956"/>
    <lineage>
        <taxon>Eukaryota</taxon>
        <taxon>Metazoa</taxon>
        <taxon>Ecdysozoa</taxon>
        <taxon>Arthropoda</taxon>
        <taxon>Crustacea</taxon>
        <taxon>Multicrustacea</taxon>
        <taxon>Malacostraca</taxon>
        <taxon>Eumalacostraca</taxon>
        <taxon>Eucarida</taxon>
        <taxon>Decapoda</taxon>
        <taxon>Pleocyemata</taxon>
        <taxon>Caridea</taxon>
        <taxon>Atyoidea</taxon>
        <taxon>Atyidae</taxon>
        <taxon>Halocaridina</taxon>
    </lineage>
</organism>
<evidence type="ECO:0000313" key="13">
    <source>
        <dbReference type="Proteomes" id="UP001381693"/>
    </source>
</evidence>
<dbReference type="Proteomes" id="UP001381693">
    <property type="component" value="Unassembled WGS sequence"/>
</dbReference>
<dbReference type="EMBL" id="JAXCGZ010006451">
    <property type="protein sequence ID" value="KAK7079745.1"/>
    <property type="molecule type" value="Genomic_DNA"/>
</dbReference>
<dbReference type="GO" id="GO:0005874">
    <property type="term" value="C:microtubule"/>
    <property type="evidence" value="ECO:0007669"/>
    <property type="project" value="UniProtKB-KW"/>
</dbReference>
<sequence>PIKIPEDLSHGLDSPRALLQKPSPFANIPGLLTAATIVERMLNQNEYDEIAQDFKYWEDGSDEYKPLQGSLLPLWRFTLEHQRSLTVSEVCWSPLYPDLFAAAYSAGGAEGKDGTGMLCLFSLKNPATPERVFPAPCGVTSVHFHPQHSNLVLAGWSDGTVVVYDAKSSMSPKKMKSNTVTGKHILPVSQVRWVTTEPSEGLRFFSVALDGRVTKWQLTKTLKPADILLFDHKEKKSYSSRFTKTEEIPLKGRGTCLAFCPMDNRLMLVGVDTGEVIQCCITSPSHSLTRYSAHQAPVRDLAWNKYQRDVFLSCSADWTIKIWLQLNRVPLIVLDVGGAVAGVSWTYYSSSVLVAVTEEGRIHVYDLFLCKAPLCKQNIVKRRRLRISCMAFNTSFPVVLVGGEKGHLVTLKLSPNLRQIHKDPRNHPETTPEEAELGKINRIIQVNR</sequence>
<keyword evidence="6" id="KW-0677">Repeat</keyword>
<dbReference type="GO" id="GO:0003341">
    <property type="term" value="P:cilium movement"/>
    <property type="evidence" value="ECO:0007669"/>
    <property type="project" value="TreeGrafter"/>
</dbReference>
<keyword evidence="5" id="KW-0493">Microtubule</keyword>
<dbReference type="SUPFAM" id="SSF50978">
    <property type="entry name" value="WD40 repeat-like"/>
    <property type="match status" value="1"/>
</dbReference>
<evidence type="ECO:0000256" key="9">
    <source>
        <dbReference type="ARBA" id="ARBA00023212"/>
    </source>
</evidence>
<evidence type="ECO:0000256" key="1">
    <source>
        <dbReference type="ARBA" id="ARBA00004430"/>
    </source>
</evidence>
<comment type="caution">
    <text evidence="12">The sequence shown here is derived from an EMBL/GenBank/DDBJ whole genome shotgun (WGS) entry which is preliminary data.</text>
</comment>
<dbReference type="PANTHER" id="PTHR12442">
    <property type="entry name" value="DYNEIN INTERMEDIATE CHAIN"/>
    <property type="match status" value="1"/>
</dbReference>
<dbReference type="InterPro" id="IPR050687">
    <property type="entry name" value="Dynein_IC"/>
</dbReference>
<dbReference type="InterPro" id="IPR036322">
    <property type="entry name" value="WD40_repeat_dom_sf"/>
</dbReference>
<comment type="subcellular location">
    <subcellularLocation>
        <location evidence="1">Cytoplasm</location>
        <location evidence="1">Cytoskeleton</location>
        <location evidence="1">Cilium axoneme</location>
    </subcellularLocation>
</comment>
<evidence type="ECO:0000256" key="10">
    <source>
        <dbReference type="ARBA" id="ARBA00023273"/>
    </source>
</evidence>
<name>A0AAN8XJH9_HALRR</name>
<keyword evidence="3" id="KW-0963">Cytoplasm</keyword>
<dbReference type="SMART" id="SM00320">
    <property type="entry name" value="WD40"/>
    <property type="match status" value="3"/>
</dbReference>
<dbReference type="GO" id="GO:0045503">
    <property type="term" value="F:dynein light chain binding"/>
    <property type="evidence" value="ECO:0007669"/>
    <property type="project" value="TreeGrafter"/>
</dbReference>
<feature type="repeat" description="WD" evidence="11">
    <location>
        <begin position="291"/>
        <end position="323"/>
    </location>
</feature>
<evidence type="ECO:0000256" key="2">
    <source>
        <dbReference type="ARBA" id="ARBA00011059"/>
    </source>
</evidence>
<dbReference type="AlphaFoldDB" id="A0AAN8XJH9"/>
<dbReference type="GO" id="GO:0036158">
    <property type="term" value="P:outer dynein arm assembly"/>
    <property type="evidence" value="ECO:0007669"/>
    <property type="project" value="TreeGrafter"/>
</dbReference>
<accession>A0AAN8XJH9</accession>
<dbReference type="GO" id="GO:0045504">
    <property type="term" value="F:dynein heavy chain binding"/>
    <property type="evidence" value="ECO:0007669"/>
    <property type="project" value="TreeGrafter"/>
</dbReference>
<dbReference type="InterPro" id="IPR001680">
    <property type="entry name" value="WD40_rpt"/>
</dbReference>
<evidence type="ECO:0000256" key="3">
    <source>
        <dbReference type="ARBA" id="ARBA00022490"/>
    </source>
</evidence>
<dbReference type="PROSITE" id="PS50082">
    <property type="entry name" value="WD_REPEATS_2"/>
    <property type="match status" value="1"/>
</dbReference>
<dbReference type="Pfam" id="PF00400">
    <property type="entry name" value="WD40"/>
    <property type="match status" value="2"/>
</dbReference>
<reference evidence="12 13" key="1">
    <citation type="submission" date="2023-11" db="EMBL/GenBank/DDBJ databases">
        <title>Halocaridina rubra genome assembly.</title>
        <authorList>
            <person name="Smith C."/>
        </authorList>
    </citation>
    <scope>NUCLEOTIDE SEQUENCE [LARGE SCALE GENOMIC DNA]</scope>
    <source>
        <strain evidence="12">EP-1</strain>
        <tissue evidence="12">Whole</tissue>
    </source>
</reference>